<evidence type="ECO:0000259" key="11">
    <source>
        <dbReference type="PROSITE" id="PS51706"/>
    </source>
</evidence>
<dbReference type="NCBIfam" id="TIGR03598">
    <property type="entry name" value="GTPase_YsxC"/>
    <property type="match status" value="1"/>
</dbReference>
<feature type="domain" description="EngB-type G" evidence="11">
    <location>
        <begin position="22"/>
        <end position="194"/>
    </location>
</feature>
<comment type="function">
    <text evidence="10">Necessary for normal cell division and for the maintenance of normal septation.</text>
</comment>
<keyword evidence="8 10" id="KW-0717">Septation</keyword>
<evidence type="ECO:0000256" key="9">
    <source>
        <dbReference type="ARBA" id="ARBA00023306"/>
    </source>
</evidence>
<dbReference type="PROSITE" id="PS51706">
    <property type="entry name" value="G_ENGB"/>
    <property type="match status" value="1"/>
</dbReference>
<reference evidence="12" key="2">
    <citation type="journal article" date="2021" name="PeerJ">
        <title>Extensive microbial diversity within the chicken gut microbiome revealed by metagenomics and culture.</title>
        <authorList>
            <person name="Gilroy R."/>
            <person name="Ravi A."/>
            <person name="Getino M."/>
            <person name="Pursley I."/>
            <person name="Horton D.L."/>
            <person name="Alikhan N.F."/>
            <person name="Baker D."/>
            <person name="Gharbi K."/>
            <person name="Hall N."/>
            <person name="Watson M."/>
            <person name="Adriaenssens E.M."/>
            <person name="Foster-Nyarko E."/>
            <person name="Jarju S."/>
            <person name="Secka A."/>
            <person name="Antonio M."/>
            <person name="Oren A."/>
            <person name="Chaudhuri R.R."/>
            <person name="La Ragione R."/>
            <person name="Hildebrand F."/>
            <person name="Pallen M.J."/>
        </authorList>
    </citation>
    <scope>NUCLEOTIDE SEQUENCE</scope>
    <source>
        <strain evidence="12">ChiGjej1B1-19959</strain>
    </source>
</reference>
<proteinExistence type="inferred from homology"/>
<dbReference type="HAMAP" id="MF_00321">
    <property type="entry name" value="GTPase_EngB"/>
    <property type="match status" value="1"/>
</dbReference>
<dbReference type="EMBL" id="DVMW01000001">
    <property type="protein sequence ID" value="HIU34996.1"/>
    <property type="molecule type" value="Genomic_DNA"/>
</dbReference>
<dbReference type="CDD" id="cd01876">
    <property type="entry name" value="YihA_EngB"/>
    <property type="match status" value="1"/>
</dbReference>
<evidence type="ECO:0000256" key="4">
    <source>
        <dbReference type="ARBA" id="ARBA00022723"/>
    </source>
</evidence>
<dbReference type="InterPro" id="IPR005225">
    <property type="entry name" value="Small_GTP-bd"/>
</dbReference>
<dbReference type="GO" id="GO:0005525">
    <property type="term" value="F:GTP binding"/>
    <property type="evidence" value="ECO:0007669"/>
    <property type="project" value="UniProtKB-UniRule"/>
</dbReference>
<dbReference type="AlphaFoldDB" id="A0A9D1IE57"/>
<protein>
    <recommendedName>
        <fullName evidence="10">Probable GTP-binding protein EngB</fullName>
    </recommendedName>
</protein>
<evidence type="ECO:0000256" key="3">
    <source>
        <dbReference type="ARBA" id="ARBA00022618"/>
    </source>
</evidence>
<keyword evidence="7 10" id="KW-0342">GTP-binding</keyword>
<name>A0A9D1IE57_9FIRM</name>
<keyword evidence="9 10" id="KW-0131">Cell cycle</keyword>
<evidence type="ECO:0000256" key="7">
    <source>
        <dbReference type="ARBA" id="ARBA00023134"/>
    </source>
</evidence>
<evidence type="ECO:0000256" key="10">
    <source>
        <dbReference type="HAMAP-Rule" id="MF_00321"/>
    </source>
</evidence>
<reference evidence="12" key="1">
    <citation type="submission" date="2020-10" db="EMBL/GenBank/DDBJ databases">
        <authorList>
            <person name="Gilroy R."/>
        </authorList>
    </citation>
    <scope>NUCLEOTIDE SEQUENCE</scope>
    <source>
        <strain evidence="12">ChiGjej1B1-19959</strain>
    </source>
</reference>
<evidence type="ECO:0000256" key="5">
    <source>
        <dbReference type="ARBA" id="ARBA00022741"/>
    </source>
</evidence>
<dbReference type="InterPro" id="IPR019987">
    <property type="entry name" value="GTP-bd_ribosome_bio_YsxC"/>
</dbReference>
<comment type="similarity">
    <text evidence="2 10">Belongs to the TRAFAC class TrmE-Era-EngA-EngB-Septin-like GTPase superfamily. EngB GTPase family.</text>
</comment>
<evidence type="ECO:0000256" key="1">
    <source>
        <dbReference type="ARBA" id="ARBA00001946"/>
    </source>
</evidence>
<dbReference type="Gene3D" id="3.40.50.300">
    <property type="entry name" value="P-loop containing nucleotide triphosphate hydrolases"/>
    <property type="match status" value="1"/>
</dbReference>
<dbReference type="Pfam" id="PF01926">
    <property type="entry name" value="MMR_HSR1"/>
    <property type="match status" value="1"/>
</dbReference>
<dbReference type="NCBIfam" id="TIGR00231">
    <property type="entry name" value="small_GTP"/>
    <property type="match status" value="1"/>
</dbReference>
<dbReference type="InterPro" id="IPR030393">
    <property type="entry name" value="G_ENGB_dom"/>
</dbReference>
<dbReference type="InterPro" id="IPR006073">
    <property type="entry name" value="GTP-bd"/>
</dbReference>
<comment type="caution">
    <text evidence="12">The sequence shown here is derived from an EMBL/GenBank/DDBJ whole genome shotgun (WGS) entry which is preliminary data.</text>
</comment>
<dbReference type="PANTHER" id="PTHR11649">
    <property type="entry name" value="MSS1/TRME-RELATED GTP-BINDING PROTEIN"/>
    <property type="match status" value="1"/>
</dbReference>
<keyword evidence="3 10" id="KW-0132">Cell division</keyword>
<evidence type="ECO:0000256" key="2">
    <source>
        <dbReference type="ARBA" id="ARBA00009638"/>
    </source>
</evidence>
<dbReference type="PANTHER" id="PTHR11649:SF13">
    <property type="entry name" value="ENGB-TYPE G DOMAIN-CONTAINING PROTEIN"/>
    <property type="match status" value="1"/>
</dbReference>
<keyword evidence="4" id="KW-0479">Metal-binding</keyword>
<dbReference type="GO" id="GO:0000917">
    <property type="term" value="P:division septum assembly"/>
    <property type="evidence" value="ECO:0007669"/>
    <property type="project" value="UniProtKB-KW"/>
</dbReference>
<dbReference type="GO" id="GO:0046872">
    <property type="term" value="F:metal ion binding"/>
    <property type="evidence" value="ECO:0007669"/>
    <property type="project" value="UniProtKB-KW"/>
</dbReference>
<dbReference type="Proteomes" id="UP000824071">
    <property type="component" value="Unassembled WGS sequence"/>
</dbReference>
<keyword evidence="6" id="KW-0460">Magnesium</keyword>
<organism evidence="12 13">
    <name type="scientific">Candidatus Fimenecus excrementigallinarum</name>
    <dbReference type="NCBI Taxonomy" id="2840816"/>
    <lineage>
        <taxon>Bacteria</taxon>
        <taxon>Bacillati</taxon>
        <taxon>Bacillota</taxon>
        <taxon>Clostridia</taxon>
        <taxon>Candidatus Fimenecus</taxon>
    </lineage>
</organism>
<gene>
    <name evidence="10" type="primary">engB</name>
    <name evidence="12" type="ORF">IAC53_00060</name>
</gene>
<evidence type="ECO:0000313" key="13">
    <source>
        <dbReference type="Proteomes" id="UP000824071"/>
    </source>
</evidence>
<evidence type="ECO:0000256" key="6">
    <source>
        <dbReference type="ARBA" id="ARBA00022842"/>
    </source>
</evidence>
<evidence type="ECO:0000256" key="8">
    <source>
        <dbReference type="ARBA" id="ARBA00023210"/>
    </source>
</evidence>
<dbReference type="SUPFAM" id="SSF52540">
    <property type="entry name" value="P-loop containing nucleoside triphosphate hydrolases"/>
    <property type="match status" value="1"/>
</dbReference>
<sequence>MNFRTAEFEAAYGTTAQLPRSACPEIAFSGRSNVGKSSLLNRLCARKALARVSAKPGKTVTVNFFSAGGVRLVDLPGYGYAQVSKAEKRRWAELLEGYFQSGRDIRLVVQLLDMRHAPSADDETMLDFLRRTGLPFVVVLTKSDKLNKTEYAERLAAFQAYFAERQPLAILPFSALRGEGVEALVRCIEKQLEQ</sequence>
<keyword evidence="5 10" id="KW-0547">Nucleotide-binding</keyword>
<dbReference type="InterPro" id="IPR027417">
    <property type="entry name" value="P-loop_NTPase"/>
</dbReference>
<evidence type="ECO:0000313" key="12">
    <source>
        <dbReference type="EMBL" id="HIU34996.1"/>
    </source>
</evidence>
<accession>A0A9D1IE57</accession>
<comment type="cofactor">
    <cofactor evidence="1">
        <name>Mg(2+)</name>
        <dbReference type="ChEBI" id="CHEBI:18420"/>
    </cofactor>
</comment>